<comment type="caution">
    <text evidence="3">The sequence shown here is derived from an EMBL/GenBank/DDBJ whole genome shotgun (WGS) entry which is preliminary data.</text>
</comment>
<comment type="similarity">
    <text evidence="1">Belongs to the N-acylglucosamine 2-epimerase family.</text>
</comment>
<organism evidence="3">
    <name type="scientific">bioreactor metagenome</name>
    <dbReference type="NCBI Taxonomy" id="1076179"/>
    <lineage>
        <taxon>unclassified sequences</taxon>
        <taxon>metagenomes</taxon>
        <taxon>ecological metagenomes</taxon>
    </lineage>
</organism>
<proteinExistence type="inferred from homology"/>
<dbReference type="AlphaFoldDB" id="A0A644XPD2"/>
<dbReference type="GO" id="GO:0005975">
    <property type="term" value="P:carbohydrate metabolic process"/>
    <property type="evidence" value="ECO:0007669"/>
    <property type="project" value="InterPro"/>
</dbReference>
<dbReference type="InterPro" id="IPR008928">
    <property type="entry name" value="6-hairpin_glycosidase_sf"/>
</dbReference>
<evidence type="ECO:0000256" key="2">
    <source>
        <dbReference type="ARBA" id="ARBA00023235"/>
    </source>
</evidence>
<accession>A0A644XPD2</accession>
<evidence type="ECO:0000313" key="3">
    <source>
        <dbReference type="EMBL" id="MPM17641.1"/>
    </source>
</evidence>
<name>A0A644XPD2_9ZZZZ</name>
<dbReference type="PANTHER" id="PTHR15108">
    <property type="entry name" value="N-ACYLGLUCOSAMINE-2-EPIMERASE"/>
    <property type="match status" value="1"/>
</dbReference>
<keyword evidence="2 3" id="KW-0413">Isomerase</keyword>
<gene>
    <name evidence="3" type="primary">bfce_4</name>
    <name evidence="3" type="ORF">SDC9_64038</name>
</gene>
<dbReference type="InterPro" id="IPR010819">
    <property type="entry name" value="AGE/CE"/>
</dbReference>
<dbReference type="SUPFAM" id="SSF48208">
    <property type="entry name" value="Six-hairpin glycosidases"/>
    <property type="match status" value="1"/>
</dbReference>
<dbReference type="FunFam" id="1.50.10.10:FF:000021">
    <property type="entry name" value="N-acylglucosamine 2-epimerase"/>
    <property type="match status" value="1"/>
</dbReference>
<dbReference type="Pfam" id="PF07221">
    <property type="entry name" value="GlcNAc_2-epim"/>
    <property type="match status" value="1"/>
</dbReference>
<dbReference type="InterPro" id="IPR012341">
    <property type="entry name" value="6hp_glycosidase-like_sf"/>
</dbReference>
<dbReference type="EC" id="5.1.3.11" evidence="3"/>
<dbReference type="EMBL" id="VSSQ01002834">
    <property type="protein sequence ID" value="MPM17641.1"/>
    <property type="molecule type" value="Genomic_DNA"/>
</dbReference>
<dbReference type="CDD" id="cd00249">
    <property type="entry name" value="AGE"/>
    <property type="match status" value="1"/>
</dbReference>
<reference evidence="3" key="1">
    <citation type="submission" date="2019-08" db="EMBL/GenBank/DDBJ databases">
        <authorList>
            <person name="Kucharzyk K."/>
            <person name="Murdoch R.W."/>
            <person name="Higgins S."/>
            <person name="Loffler F."/>
        </authorList>
    </citation>
    <scope>NUCLEOTIDE SEQUENCE</scope>
</reference>
<evidence type="ECO:0000256" key="1">
    <source>
        <dbReference type="ARBA" id="ARBA00008558"/>
    </source>
</evidence>
<dbReference type="Gene3D" id="1.50.10.10">
    <property type="match status" value="1"/>
</dbReference>
<sequence length="394" mass="46681">MNEMNNLNMLALQYKTELFENVTPFWLKHSQDKEFGGYFTCLDRWGNVFDTDKFIWLQGRQVWLFSMLYNKVEKRQEWLDCAIQGAEFLKKHGHDGNFNWYFSLTREGKPLVEPYNIFSYTFAAMAFGQLSLATGNREYADIAKRTFDIILSRRDNPKGKWNKAHAGTRNLKSFSLPMILCNLTLEIEHLLDKEIVEQTMEECIHEVMEVFLRPELDGLIVENLNADGSLSDTFEGRLINPGHAIEAMWFIMDLGVRMNRRELIDKAVETTLKMLEYGWDKQYGGIFYFMDRKGFPPQQLEWDQKLWWVHVETLISLLKGYQLTGSEESLQWFKKVHDYTWSRFKDPEYPEWWGYLNRQGEVLLDLKGGKWKGCFHVPRGLYQCWKIMGEIDNR</sequence>
<dbReference type="InterPro" id="IPR034116">
    <property type="entry name" value="AGE_dom"/>
</dbReference>
<protein>
    <submittedName>
        <fullName evidence="3">Cellobiose 2-epimerase</fullName>
        <ecNumber evidence="3">5.1.3.11</ecNumber>
    </submittedName>
</protein>
<dbReference type="GO" id="GO:0047736">
    <property type="term" value="F:cellobiose epimerase activity"/>
    <property type="evidence" value="ECO:0007669"/>
    <property type="project" value="UniProtKB-EC"/>
</dbReference>